<dbReference type="GO" id="GO:0003677">
    <property type="term" value="F:DNA binding"/>
    <property type="evidence" value="ECO:0007669"/>
    <property type="project" value="InterPro"/>
</dbReference>
<dbReference type="EMBL" id="DXGA01000036">
    <property type="protein sequence ID" value="HIW93230.1"/>
    <property type="molecule type" value="Genomic_DNA"/>
</dbReference>
<dbReference type="InterPro" id="IPR036388">
    <property type="entry name" value="WH-like_DNA-bd_sf"/>
</dbReference>
<dbReference type="Gene3D" id="1.10.10.10">
    <property type="entry name" value="Winged helix-like DNA-binding domain superfamily/Winged helix DNA-binding domain"/>
    <property type="match status" value="1"/>
</dbReference>
<protein>
    <submittedName>
        <fullName evidence="1">Sigma-70 family RNA polymerase sigma factor</fullName>
    </submittedName>
</protein>
<dbReference type="SUPFAM" id="SSF88659">
    <property type="entry name" value="Sigma3 and sigma4 domains of RNA polymerase sigma factors"/>
    <property type="match status" value="1"/>
</dbReference>
<dbReference type="AlphaFoldDB" id="A0A9D1RTF3"/>
<reference evidence="1" key="1">
    <citation type="journal article" date="2021" name="PeerJ">
        <title>Extensive microbial diversity within the chicken gut microbiome revealed by metagenomics and culture.</title>
        <authorList>
            <person name="Gilroy R."/>
            <person name="Ravi A."/>
            <person name="Getino M."/>
            <person name="Pursley I."/>
            <person name="Horton D.L."/>
            <person name="Alikhan N.F."/>
            <person name="Baker D."/>
            <person name="Gharbi K."/>
            <person name="Hall N."/>
            <person name="Watson M."/>
            <person name="Adriaenssens E.M."/>
            <person name="Foster-Nyarko E."/>
            <person name="Jarju S."/>
            <person name="Secka A."/>
            <person name="Antonio M."/>
            <person name="Oren A."/>
            <person name="Chaudhuri R.R."/>
            <person name="La Ragione R."/>
            <person name="Hildebrand F."/>
            <person name="Pallen M.J."/>
        </authorList>
    </citation>
    <scope>NUCLEOTIDE SEQUENCE</scope>
    <source>
        <strain evidence="1">ChiGjej6B6-1540</strain>
    </source>
</reference>
<dbReference type="NCBIfam" id="TIGR02937">
    <property type="entry name" value="sigma70-ECF"/>
    <property type="match status" value="1"/>
</dbReference>
<comment type="caution">
    <text evidence="1">The sequence shown here is derived from an EMBL/GenBank/DDBJ whole genome shotgun (WGS) entry which is preliminary data.</text>
</comment>
<evidence type="ECO:0000313" key="1">
    <source>
        <dbReference type="EMBL" id="HIW93230.1"/>
    </source>
</evidence>
<dbReference type="Pfam" id="PF13384">
    <property type="entry name" value="HTH_23"/>
    <property type="match status" value="1"/>
</dbReference>
<accession>A0A9D1RTF3</accession>
<dbReference type="CDD" id="cd06171">
    <property type="entry name" value="Sigma70_r4"/>
    <property type="match status" value="1"/>
</dbReference>
<dbReference type="Proteomes" id="UP000824192">
    <property type="component" value="Unassembled WGS sequence"/>
</dbReference>
<evidence type="ECO:0000313" key="2">
    <source>
        <dbReference type="Proteomes" id="UP000824192"/>
    </source>
</evidence>
<dbReference type="GO" id="GO:0016987">
    <property type="term" value="F:sigma factor activity"/>
    <property type="evidence" value="ECO:0007669"/>
    <property type="project" value="InterPro"/>
</dbReference>
<dbReference type="GO" id="GO:0006352">
    <property type="term" value="P:DNA-templated transcription initiation"/>
    <property type="evidence" value="ECO:0007669"/>
    <property type="project" value="InterPro"/>
</dbReference>
<dbReference type="InterPro" id="IPR014284">
    <property type="entry name" value="RNA_pol_sigma-70_dom"/>
</dbReference>
<gene>
    <name evidence="1" type="ORF">H9868_01685</name>
</gene>
<sequence>MAAYARDMAEDNSRQMGQVKRNLIRALKSDITEKQRLELLLYYGKGMTMTEISRRLGVHPSTVSRTIRRGEERLRRCLRYGAEAFFSAGSGD</sequence>
<proteinExistence type="predicted"/>
<reference evidence="1" key="2">
    <citation type="submission" date="2021-04" db="EMBL/GenBank/DDBJ databases">
        <authorList>
            <person name="Gilroy R."/>
        </authorList>
    </citation>
    <scope>NUCLEOTIDE SEQUENCE</scope>
    <source>
        <strain evidence="1">ChiGjej6B6-1540</strain>
    </source>
</reference>
<organism evidence="1 2">
    <name type="scientific">Candidatus Flavonifractor merdipullorum</name>
    <dbReference type="NCBI Taxonomy" id="2838590"/>
    <lineage>
        <taxon>Bacteria</taxon>
        <taxon>Bacillati</taxon>
        <taxon>Bacillota</taxon>
        <taxon>Clostridia</taxon>
        <taxon>Eubacteriales</taxon>
        <taxon>Oscillospiraceae</taxon>
        <taxon>Flavonifractor</taxon>
    </lineage>
</organism>
<name>A0A9D1RTF3_9FIRM</name>
<dbReference type="InterPro" id="IPR013324">
    <property type="entry name" value="RNA_pol_sigma_r3/r4-like"/>
</dbReference>